<evidence type="ECO:0000259" key="3">
    <source>
        <dbReference type="Pfam" id="PF15420"/>
    </source>
</evidence>
<evidence type="ECO:0000256" key="1">
    <source>
        <dbReference type="SAM" id="Phobius"/>
    </source>
</evidence>
<sequence>MSGAGRALNRTKDWTRRAAERVRQQLGPDRVVRRRPCWGGITVAVLCYCLSLTPSLLPRAWWLQGLAAGVSAAVGYAVGAVLEQLARLLLRWAGARVRPRVRRVLWTALGLLGAAAVVTVTAWSVRWEGQVRRAVTLPPDIVWWQWAFVPVVAALVGTLLVLAARTVRLATRLAAHAFGAHLPRPVAYATGVALAVFVIVGIVQGFLLRGALDAIESAASLADQGTAEGVHQPGLSTLSGSPESAAPWDTLGAKGRDFVGTATPRAGIAAFTGRPARDPVRVYVGLRSAGTLDERAALAVRELERTGGFSRRILAVMGTTGTGWINDQGSKPLEYMWGGDTAQVAMQYSYLPSWVSALTEDEAADTGRALFDAVYAKWRTLPAGSRPRLLVYGESLGSFSMESALNGSLATLVAETGGALFVGPTYDNPLWKSVTAQRQPGSPEWRPVVGDGAHVRFAQVPADYGIPAAPWGEPRAVYLQNGSDPVVWWSPALAFHQPDWLDRPRARDVSPAMQWYPLLTFWQVACDLAGADSVPDGFGHRYGTLPTSAWAQITTPPDWTAADTARLSGLLESVHEPGLLD</sequence>
<proteinExistence type="predicted"/>
<feature type="domain" description="Alpha/beta-hydrolase N-terminal" evidence="3">
    <location>
        <begin position="52"/>
        <end position="261"/>
    </location>
</feature>
<dbReference type="RefSeq" id="WP_229713077.1">
    <property type="nucleotide sequence ID" value="NZ_BMML01000007.1"/>
</dbReference>
<keyword evidence="1" id="KW-0812">Transmembrane</keyword>
<accession>A0A918CRI6</accession>
<name>A0A918CRI6_9ACTN</name>
<dbReference type="Proteomes" id="UP000653411">
    <property type="component" value="Unassembled WGS sequence"/>
</dbReference>
<feature type="transmembrane region" description="Helical" evidence="1">
    <location>
        <begin position="37"/>
        <end position="56"/>
    </location>
</feature>
<dbReference type="Pfam" id="PF15420">
    <property type="entry name" value="Abhydrolase_9_N"/>
    <property type="match status" value="1"/>
</dbReference>
<dbReference type="InterPro" id="IPR027788">
    <property type="entry name" value="Alpha/beta-hydrolase_N_dom"/>
</dbReference>
<keyword evidence="1" id="KW-0472">Membrane</keyword>
<keyword evidence="5" id="KW-1185">Reference proteome</keyword>
<protein>
    <submittedName>
        <fullName evidence="4">Membrane protein</fullName>
    </submittedName>
</protein>
<evidence type="ECO:0000313" key="4">
    <source>
        <dbReference type="EMBL" id="GGN09051.1"/>
    </source>
</evidence>
<feature type="domain" description="Alpha/beta-hydrolase catalytic" evidence="2">
    <location>
        <begin position="280"/>
        <end position="567"/>
    </location>
</feature>
<feature type="transmembrane region" description="Helical" evidence="1">
    <location>
        <begin position="143"/>
        <end position="164"/>
    </location>
</feature>
<reference evidence="4" key="1">
    <citation type="journal article" date="2014" name="Int. J. Syst. Evol. Microbiol.">
        <title>Complete genome sequence of Corynebacterium casei LMG S-19264T (=DSM 44701T), isolated from a smear-ripened cheese.</title>
        <authorList>
            <consortium name="US DOE Joint Genome Institute (JGI-PGF)"/>
            <person name="Walter F."/>
            <person name="Albersmeier A."/>
            <person name="Kalinowski J."/>
            <person name="Ruckert C."/>
        </authorList>
    </citation>
    <scope>NUCLEOTIDE SEQUENCE</scope>
    <source>
        <strain evidence="4">CGMCC 4.7110</strain>
    </source>
</reference>
<comment type="caution">
    <text evidence="4">The sequence shown here is derived from an EMBL/GenBank/DDBJ whole genome shotgun (WGS) entry which is preliminary data.</text>
</comment>
<dbReference type="EMBL" id="BMML01000007">
    <property type="protein sequence ID" value="GGN09051.1"/>
    <property type="molecule type" value="Genomic_DNA"/>
</dbReference>
<feature type="transmembrane region" description="Helical" evidence="1">
    <location>
        <begin position="103"/>
        <end position="123"/>
    </location>
</feature>
<organism evidence="4 5">
    <name type="scientific">Streptomyces fuscichromogenes</name>
    <dbReference type="NCBI Taxonomy" id="1324013"/>
    <lineage>
        <taxon>Bacteria</taxon>
        <taxon>Bacillati</taxon>
        <taxon>Actinomycetota</taxon>
        <taxon>Actinomycetes</taxon>
        <taxon>Kitasatosporales</taxon>
        <taxon>Streptomycetaceae</taxon>
        <taxon>Streptomyces</taxon>
    </lineage>
</organism>
<evidence type="ECO:0000313" key="5">
    <source>
        <dbReference type="Proteomes" id="UP000653411"/>
    </source>
</evidence>
<dbReference type="Pfam" id="PF10081">
    <property type="entry name" value="Abhydrolase_9"/>
    <property type="match status" value="1"/>
</dbReference>
<keyword evidence="1" id="KW-1133">Transmembrane helix</keyword>
<feature type="transmembrane region" description="Helical" evidence="1">
    <location>
        <begin position="185"/>
        <end position="207"/>
    </location>
</feature>
<gene>
    <name evidence="4" type="ORF">GCM10011578_034180</name>
</gene>
<reference evidence="4" key="2">
    <citation type="submission" date="2020-09" db="EMBL/GenBank/DDBJ databases">
        <authorList>
            <person name="Sun Q."/>
            <person name="Zhou Y."/>
        </authorList>
    </citation>
    <scope>NUCLEOTIDE SEQUENCE</scope>
    <source>
        <strain evidence="4">CGMCC 4.7110</strain>
    </source>
</reference>
<dbReference type="AlphaFoldDB" id="A0A918CRI6"/>
<feature type="transmembrane region" description="Helical" evidence="1">
    <location>
        <begin position="62"/>
        <end position="82"/>
    </location>
</feature>
<evidence type="ECO:0000259" key="2">
    <source>
        <dbReference type="Pfam" id="PF10081"/>
    </source>
</evidence>
<dbReference type="InterPro" id="IPR027787">
    <property type="entry name" value="Alpha/beta-hydrolase_catalytic"/>
</dbReference>